<gene>
    <name evidence="1" type="ORF">EYF80_034866</name>
</gene>
<protein>
    <submittedName>
        <fullName evidence="1">Uncharacterized protein</fullName>
    </submittedName>
</protein>
<reference evidence="1 2" key="1">
    <citation type="submission" date="2019-03" db="EMBL/GenBank/DDBJ databases">
        <title>First draft genome of Liparis tanakae, snailfish: a comprehensive survey of snailfish specific genes.</title>
        <authorList>
            <person name="Kim W."/>
            <person name="Song I."/>
            <person name="Jeong J.-H."/>
            <person name="Kim D."/>
            <person name="Kim S."/>
            <person name="Ryu S."/>
            <person name="Song J.Y."/>
            <person name="Lee S.K."/>
        </authorList>
    </citation>
    <scope>NUCLEOTIDE SEQUENCE [LARGE SCALE GENOMIC DNA]</scope>
    <source>
        <tissue evidence="1">Muscle</tissue>
    </source>
</reference>
<sequence>MSSLRSCSRRTAGGGRALLRNNVTRCLCEENFLSDPMTTKQVRNTCVTPEVCRDAALALDLLSEESVFTRTRVDLRGVLQTAGRIKTRG</sequence>
<accession>A0A4Z2GNR0</accession>
<dbReference type="AlphaFoldDB" id="A0A4Z2GNR0"/>
<keyword evidence="2" id="KW-1185">Reference proteome</keyword>
<dbReference type="Proteomes" id="UP000314294">
    <property type="component" value="Unassembled WGS sequence"/>
</dbReference>
<evidence type="ECO:0000313" key="2">
    <source>
        <dbReference type="Proteomes" id="UP000314294"/>
    </source>
</evidence>
<dbReference type="EMBL" id="SRLO01000471">
    <property type="protein sequence ID" value="TNN54921.1"/>
    <property type="molecule type" value="Genomic_DNA"/>
</dbReference>
<organism evidence="1 2">
    <name type="scientific">Liparis tanakae</name>
    <name type="common">Tanaka's snailfish</name>
    <dbReference type="NCBI Taxonomy" id="230148"/>
    <lineage>
        <taxon>Eukaryota</taxon>
        <taxon>Metazoa</taxon>
        <taxon>Chordata</taxon>
        <taxon>Craniata</taxon>
        <taxon>Vertebrata</taxon>
        <taxon>Euteleostomi</taxon>
        <taxon>Actinopterygii</taxon>
        <taxon>Neopterygii</taxon>
        <taxon>Teleostei</taxon>
        <taxon>Neoteleostei</taxon>
        <taxon>Acanthomorphata</taxon>
        <taxon>Eupercaria</taxon>
        <taxon>Perciformes</taxon>
        <taxon>Cottioidei</taxon>
        <taxon>Cottales</taxon>
        <taxon>Liparidae</taxon>
        <taxon>Liparis</taxon>
    </lineage>
</organism>
<proteinExistence type="predicted"/>
<name>A0A4Z2GNR0_9TELE</name>
<comment type="caution">
    <text evidence="1">The sequence shown here is derived from an EMBL/GenBank/DDBJ whole genome shotgun (WGS) entry which is preliminary data.</text>
</comment>
<evidence type="ECO:0000313" key="1">
    <source>
        <dbReference type="EMBL" id="TNN54921.1"/>
    </source>
</evidence>